<dbReference type="InterPro" id="IPR029028">
    <property type="entry name" value="Alpha/beta_knot_MTases"/>
</dbReference>
<feature type="domain" description="RNA 2-O ribose methyltransferase substrate binding" evidence="4">
    <location>
        <begin position="30"/>
        <end position="98"/>
    </location>
</feature>
<dbReference type="Pfam" id="PF00588">
    <property type="entry name" value="SpoU_methylase"/>
    <property type="match status" value="1"/>
</dbReference>
<dbReference type="Pfam" id="PF22435">
    <property type="entry name" value="MRM3-like_sub_bind"/>
    <property type="match status" value="1"/>
</dbReference>
<keyword evidence="3" id="KW-0808">Transferase</keyword>
<dbReference type="RefSeq" id="WP_262064829.1">
    <property type="nucleotide sequence ID" value="NZ_JAMXOD010000001.1"/>
</dbReference>
<dbReference type="CDD" id="cd18095">
    <property type="entry name" value="SpoU-like_rRNA-MTase"/>
    <property type="match status" value="1"/>
</dbReference>
<name>A0ABT1E953_9FIRM</name>
<dbReference type="InterPro" id="IPR053888">
    <property type="entry name" value="MRM3-like_sub_bind"/>
</dbReference>
<evidence type="ECO:0000256" key="3">
    <source>
        <dbReference type="ARBA" id="ARBA00022679"/>
    </source>
</evidence>
<comment type="similarity">
    <text evidence="1">Belongs to the class IV-like SAM-binding methyltransferase superfamily. RNA methyltransferase TrmH family.</text>
</comment>
<dbReference type="PANTHER" id="PTHR43191:SF2">
    <property type="entry name" value="RRNA METHYLTRANSFERASE 3, MITOCHONDRIAL"/>
    <property type="match status" value="1"/>
</dbReference>
<evidence type="ECO:0000259" key="4">
    <source>
        <dbReference type="SMART" id="SM00967"/>
    </source>
</evidence>
<organism evidence="5 6">
    <name type="scientific">Aequitasia blattaphilus</name>
    <dbReference type="NCBI Taxonomy" id="2949332"/>
    <lineage>
        <taxon>Bacteria</taxon>
        <taxon>Bacillati</taxon>
        <taxon>Bacillota</taxon>
        <taxon>Clostridia</taxon>
        <taxon>Lachnospirales</taxon>
        <taxon>Lachnospiraceae</taxon>
        <taxon>Aequitasia</taxon>
    </lineage>
</organism>
<dbReference type="InterPro" id="IPR013123">
    <property type="entry name" value="SpoU_subst-bd"/>
</dbReference>
<dbReference type="PANTHER" id="PTHR43191">
    <property type="entry name" value="RRNA METHYLTRANSFERASE 3"/>
    <property type="match status" value="1"/>
</dbReference>
<keyword evidence="2 5" id="KW-0489">Methyltransferase</keyword>
<evidence type="ECO:0000256" key="1">
    <source>
        <dbReference type="ARBA" id="ARBA00007228"/>
    </source>
</evidence>
<dbReference type="GO" id="GO:0008168">
    <property type="term" value="F:methyltransferase activity"/>
    <property type="evidence" value="ECO:0007669"/>
    <property type="project" value="UniProtKB-KW"/>
</dbReference>
<dbReference type="Gene3D" id="3.30.1330.30">
    <property type="match status" value="1"/>
</dbReference>
<dbReference type="InterPro" id="IPR051259">
    <property type="entry name" value="rRNA_Methyltransferase"/>
</dbReference>
<sequence length="259" mass="29260">MISSTANPKVKELVQLKKKKKERDQQKAYLVEGLRMAREVPKADILKIYTTEKFYRSNRQFFEKKQEPILLSDTVFQYVSDTKTPQGILLVVRQRAYTEEDLMGQKNPCFLILENVQDPGNVGTILRSAEGAGISGILLSKDCADLYNPKTIRSTMGSIFRIPFCYTDDLKASILKLKNSNITLYSADLDGEASYDEATYQRACGFLIGNEGNGLTKEISDLADEKIYIPMKGEVESLNASIAATILMFEVARQRRREE</sequence>
<gene>
    <name evidence="5" type="ORF">NK125_01295</name>
</gene>
<dbReference type="SUPFAM" id="SSF55315">
    <property type="entry name" value="L30e-like"/>
    <property type="match status" value="1"/>
</dbReference>
<dbReference type="Proteomes" id="UP001523566">
    <property type="component" value="Unassembled WGS sequence"/>
</dbReference>
<evidence type="ECO:0000313" key="6">
    <source>
        <dbReference type="Proteomes" id="UP001523566"/>
    </source>
</evidence>
<dbReference type="GO" id="GO:0032259">
    <property type="term" value="P:methylation"/>
    <property type="evidence" value="ECO:0007669"/>
    <property type="project" value="UniProtKB-KW"/>
</dbReference>
<evidence type="ECO:0000313" key="5">
    <source>
        <dbReference type="EMBL" id="MCP1101047.1"/>
    </source>
</evidence>
<reference evidence="5 6" key="1">
    <citation type="journal article" date="2022" name="Genome Biol. Evol.">
        <title>Host diet, physiology and behaviors set the stage for Lachnospiraceae cladogenesis.</title>
        <authorList>
            <person name="Vera-Ponce De Leon A."/>
            <person name="Schneider M."/>
            <person name="Jahnes B.C."/>
            <person name="Sadowski V."/>
            <person name="Camuy-Velez L.A."/>
            <person name="Duan J."/>
            <person name="Sabree Z.L."/>
        </authorList>
    </citation>
    <scope>NUCLEOTIDE SEQUENCE [LARGE SCALE GENOMIC DNA]</scope>
    <source>
        <strain evidence="5 6">PAL113</strain>
    </source>
</reference>
<dbReference type="InterPro" id="IPR029064">
    <property type="entry name" value="Ribosomal_eL30-like_sf"/>
</dbReference>
<evidence type="ECO:0000256" key="2">
    <source>
        <dbReference type="ARBA" id="ARBA00022603"/>
    </source>
</evidence>
<comment type="caution">
    <text evidence="5">The sequence shown here is derived from an EMBL/GenBank/DDBJ whole genome shotgun (WGS) entry which is preliminary data.</text>
</comment>
<dbReference type="InterPro" id="IPR001537">
    <property type="entry name" value="SpoU_MeTrfase"/>
</dbReference>
<keyword evidence="6" id="KW-1185">Reference proteome</keyword>
<accession>A0ABT1E953</accession>
<dbReference type="SUPFAM" id="SSF75217">
    <property type="entry name" value="alpha/beta knot"/>
    <property type="match status" value="1"/>
</dbReference>
<dbReference type="Gene3D" id="3.40.1280.10">
    <property type="match status" value="1"/>
</dbReference>
<dbReference type="SMART" id="SM00967">
    <property type="entry name" value="SpoU_sub_bind"/>
    <property type="match status" value="1"/>
</dbReference>
<dbReference type="EMBL" id="JAMZFW010000001">
    <property type="protein sequence ID" value="MCP1101047.1"/>
    <property type="molecule type" value="Genomic_DNA"/>
</dbReference>
<dbReference type="InterPro" id="IPR029026">
    <property type="entry name" value="tRNA_m1G_MTases_N"/>
</dbReference>
<protein>
    <submittedName>
        <fullName evidence="5">RNA methyltransferase</fullName>
    </submittedName>
</protein>
<proteinExistence type="inferred from homology"/>